<accession>A0A3D8S635</accession>
<evidence type="ECO:0000313" key="2">
    <source>
        <dbReference type="EMBL" id="RDW81775.1"/>
    </source>
</evidence>
<feature type="domain" description="C2H2-type" evidence="1">
    <location>
        <begin position="99"/>
        <end position="127"/>
    </location>
</feature>
<sequence length="329" mass="37123">MALLDISSAQLCEPPNVAGQLESPSLIGNDVVRCDYPKCLWTGKCPSDKRKHEARHKKLFKCDVPNCTRKEGFGTINDLARHKKCVHKKEPERGPKVLYMCFGRDCPRSNKKWPRLDNFRQHLARMHSTEDGDELLRRSREWYEKVRSQDTVSTLTDNVPAEAILQRVQSITEPKVMMRAADCDSQDPLAAIHSAFQAANSNMLIPNPTGEHYILHAADMQSQSMELSALTALELEPALARNMLDPSKSAKSRHDKMDNMISEAAVSVINAMTKMIHNRRRRRGYVGEDDIVEESELSDRNRDILQKILIAASELLSEGPEAGDKISHV</sequence>
<dbReference type="OrthoDB" id="6077919at2759"/>
<gene>
    <name evidence="2" type="ORF">DSM5745_05332</name>
</gene>
<feature type="domain" description="C2H2-type" evidence="1">
    <location>
        <begin position="32"/>
        <end position="56"/>
    </location>
</feature>
<organism evidence="2 3">
    <name type="scientific">Aspergillus mulundensis</name>
    <dbReference type="NCBI Taxonomy" id="1810919"/>
    <lineage>
        <taxon>Eukaryota</taxon>
        <taxon>Fungi</taxon>
        <taxon>Dikarya</taxon>
        <taxon>Ascomycota</taxon>
        <taxon>Pezizomycotina</taxon>
        <taxon>Eurotiomycetes</taxon>
        <taxon>Eurotiomycetidae</taxon>
        <taxon>Eurotiales</taxon>
        <taxon>Aspergillaceae</taxon>
        <taxon>Aspergillus</taxon>
        <taxon>Aspergillus subgen. Nidulantes</taxon>
    </lineage>
</organism>
<name>A0A3D8S635_9EURO</name>
<evidence type="ECO:0000313" key="3">
    <source>
        <dbReference type="Proteomes" id="UP000256690"/>
    </source>
</evidence>
<dbReference type="AlphaFoldDB" id="A0A3D8S635"/>
<dbReference type="RefSeq" id="XP_026604828.1">
    <property type="nucleotide sequence ID" value="XM_026747348.1"/>
</dbReference>
<dbReference type="STRING" id="1810919.A0A3D8S635"/>
<protein>
    <recommendedName>
        <fullName evidence="1">C2H2-type domain-containing protein</fullName>
    </recommendedName>
</protein>
<evidence type="ECO:0000259" key="1">
    <source>
        <dbReference type="SMART" id="SM00355"/>
    </source>
</evidence>
<dbReference type="EMBL" id="PVWQ01000005">
    <property type="protein sequence ID" value="RDW81775.1"/>
    <property type="molecule type" value="Genomic_DNA"/>
</dbReference>
<feature type="domain" description="C2H2-type" evidence="1">
    <location>
        <begin position="60"/>
        <end position="87"/>
    </location>
</feature>
<reference evidence="2 3" key="1">
    <citation type="journal article" date="2018" name="IMA Fungus">
        <title>IMA Genome-F 9: Draft genome sequence of Annulohypoxylon stygium, Aspergillus mulundensis, Berkeleyomyces basicola (syn. Thielaviopsis basicola), Ceratocystis smalleyi, two Cercospora beticola strains, Coleophoma cylindrospora, Fusarium fracticaudum, Phialophora cf. hyalina, and Morchella septimelata.</title>
        <authorList>
            <person name="Wingfield B.D."/>
            <person name="Bills G.F."/>
            <person name="Dong Y."/>
            <person name="Huang W."/>
            <person name="Nel W.J."/>
            <person name="Swalarsk-Parry B.S."/>
            <person name="Vaghefi N."/>
            <person name="Wilken P.M."/>
            <person name="An Z."/>
            <person name="de Beer Z.W."/>
            <person name="De Vos L."/>
            <person name="Chen L."/>
            <person name="Duong T.A."/>
            <person name="Gao Y."/>
            <person name="Hammerbacher A."/>
            <person name="Kikkert J.R."/>
            <person name="Li Y."/>
            <person name="Li H."/>
            <person name="Li K."/>
            <person name="Li Q."/>
            <person name="Liu X."/>
            <person name="Ma X."/>
            <person name="Naidoo K."/>
            <person name="Pethybridge S.J."/>
            <person name="Sun J."/>
            <person name="Steenkamp E.T."/>
            <person name="van der Nest M.A."/>
            <person name="van Wyk S."/>
            <person name="Wingfield M.J."/>
            <person name="Xiong C."/>
            <person name="Yue Q."/>
            <person name="Zhang X."/>
        </authorList>
    </citation>
    <scope>NUCLEOTIDE SEQUENCE [LARGE SCALE GENOMIC DNA]</scope>
    <source>
        <strain evidence="2 3">DSM 5745</strain>
    </source>
</reference>
<comment type="caution">
    <text evidence="2">The sequence shown here is derived from an EMBL/GenBank/DDBJ whole genome shotgun (WGS) entry which is preliminary data.</text>
</comment>
<keyword evidence="3" id="KW-1185">Reference proteome</keyword>
<dbReference type="GeneID" id="38115702"/>
<dbReference type="SMART" id="SM00355">
    <property type="entry name" value="ZnF_C2H2"/>
    <property type="match status" value="3"/>
</dbReference>
<dbReference type="Proteomes" id="UP000256690">
    <property type="component" value="Unassembled WGS sequence"/>
</dbReference>
<proteinExistence type="predicted"/>
<dbReference type="InterPro" id="IPR013087">
    <property type="entry name" value="Znf_C2H2_type"/>
</dbReference>